<proteinExistence type="predicted"/>
<dbReference type="AlphaFoldDB" id="A0AA40D5F6"/>
<reference evidence="2" key="1">
    <citation type="submission" date="2023-06" db="EMBL/GenBank/DDBJ databases">
        <title>Genome-scale phylogeny and comparative genomics of the fungal order Sordariales.</title>
        <authorList>
            <consortium name="Lawrence Berkeley National Laboratory"/>
            <person name="Hensen N."/>
            <person name="Bonometti L."/>
            <person name="Westerberg I."/>
            <person name="Brannstrom I.O."/>
            <person name="Guillou S."/>
            <person name="Cros-Aarteil S."/>
            <person name="Calhoun S."/>
            <person name="Haridas S."/>
            <person name="Kuo A."/>
            <person name="Mondo S."/>
            <person name="Pangilinan J."/>
            <person name="Riley R."/>
            <person name="Labutti K."/>
            <person name="Andreopoulos B."/>
            <person name="Lipzen A."/>
            <person name="Chen C."/>
            <person name="Yanf M."/>
            <person name="Daum C."/>
            <person name="Ng V."/>
            <person name="Clum A."/>
            <person name="Steindorff A."/>
            <person name="Ohm R."/>
            <person name="Martin F."/>
            <person name="Silar P."/>
            <person name="Natvig D."/>
            <person name="Lalanne C."/>
            <person name="Gautier V."/>
            <person name="Ament-Velasquez S.L."/>
            <person name="Kruys A."/>
            <person name="Hutchinson M.I."/>
            <person name="Powell A.J."/>
            <person name="Barry K."/>
            <person name="Miller A.N."/>
            <person name="Grigoriev I.V."/>
            <person name="Debuchy R."/>
            <person name="Gladieux P."/>
            <person name="Thoren M.H."/>
            <person name="Johannesson H."/>
        </authorList>
    </citation>
    <scope>NUCLEOTIDE SEQUENCE</scope>
    <source>
        <strain evidence="2">CBS 307.81</strain>
    </source>
</reference>
<feature type="region of interest" description="Disordered" evidence="1">
    <location>
        <begin position="48"/>
        <end position="81"/>
    </location>
</feature>
<protein>
    <submittedName>
        <fullName evidence="2">Uncharacterized protein</fullName>
    </submittedName>
</protein>
<sequence length="97" mass="9912">MCFGSSCPNCSKQSWRGCGSHVPSVLGSVPEDKWCTCEPKFTVAGKDYPPQAGQGKPAAAASGSSSCSSATAQQEETPSGSAALSWFTSFLSGGNKK</sequence>
<comment type="caution">
    <text evidence="2">The sequence shown here is derived from an EMBL/GenBank/DDBJ whole genome shotgun (WGS) entry which is preliminary data.</text>
</comment>
<name>A0AA40D5F6_9PEZI</name>
<dbReference type="PANTHER" id="PTHR34724:SF2">
    <property type="entry name" value="OS12G0596101 PROTEIN"/>
    <property type="match status" value="1"/>
</dbReference>
<evidence type="ECO:0000256" key="1">
    <source>
        <dbReference type="SAM" id="MobiDB-lite"/>
    </source>
</evidence>
<dbReference type="Proteomes" id="UP001174997">
    <property type="component" value="Unassembled WGS sequence"/>
</dbReference>
<gene>
    <name evidence="2" type="ORF">QBC41DRAFT_330600</name>
</gene>
<accession>A0AA40D5F6</accession>
<evidence type="ECO:0000313" key="2">
    <source>
        <dbReference type="EMBL" id="KAK0661178.1"/>
    </source>
</evidence>
<evidence type="ECO:0000313" key="3">
    <source>
        <dbReference type="Proteomes" id="UP001174997"/>
    </source>
</evidence>
<dbReference type="PANTHER" id="PTHR34724">
    <property type="entry name" value="OS12G0596101 PROTEIN"/>
    <property type="match status" value="1"/>
</dbReference>
<organism evidence="2 3">
    <name type="scientific">Cercophora samala</name>
    <dbReference type="NCBI Taxonomy" id="330535"/>
    <lineage>
        <taxon>Eukaryota</taxon>
        <taxon>Fungi</taxon>
        <taxon>Dikarya</taxon>
        <taxon>Ascomycota</taxon>
        <taxon>Pezizomycotina</taxon>
        <taxon>Sordariomycetes</taxon>
        <taxon>Sordariomycetidae</taxon>
        <taxon>Sordariales</taxon>
        <taxon>Lasiosphaeriaceae</taxon>
        <taxon>Cercophora</taxon>
    </lineage>
</organism>
<dbReference type="EMBL" id="JAULSY010000157">
    <property type="protein sequence ID" value="KAK0661178.1"/>
    <property type="molecule type" value="Genomic_DNA"/>
</dbReference>
<feature type="compositionally biased region" description="Low complexity" evidence="1">
    <location>
        <begin position="49"/>
        <end position="74"/>
    </location>
</feature>
<keyword evidence="3" id="KW-1185">Reference proteome</keyword>